<keyword evidence="1" id="KW-1133">Transmembrane helix</keyword>
<keyword evidence="1" id="KW-0472">Membrane</keyword>
<organism evidence="2 3">
    <name type="scientific">Clostridioides difficile</name>
    <name type="common">Peptoclostridium difficile</name>
    <dbReference type="NCBI Taxonomy" id="1496"/>
    <lineage>
        <taxon>Bacteria</taxon>
        <taxon>Bacillati</taxon>
        <taxon>Bacillota</taxon>
        <taxon>Clostridia</taxon>
        <taxon>Peptostreptococcales</taxon>
        <taxon>Peptostreptococcaceae</taxon>
        <taxon>Clostridioides</taxon>
    </lineage>
</organism>
<evidence type="ECO:0008006" key="4">
    <source>
        <dbReference type="Google" id="ProtNLM"/>
    </source>
</evidence>
<feature type="transmembrane region" description="Helical" evidence="1">
    <location>
        <begin position="6"/>
        <end position="24"/>
    </location>
</feature>
<keyword evidence="1" id="KW-0812">Transmembrane</keyword>
<comment type="caution">
    <text evidence="2">The sequence shown here is derived from an EMBL/GenBank/DDBJ whole genome shotgun (WGS) entry which is preliminary data.</text>
</comment>
<reference evidence="2 3" key="1">
    <citation type="submission" date="2019-02" db="EMBL/GenBank/DDBJ databases">
        <authorList>
            <consortium name="Pathogen Informatics"/>
        </authorList>
    </citation>
    <scope>NUCLEOTIDE SEQUENCE [LARGE SCALE GENOMIC DNA]</scope>
    <source>
        <strain evidence="3">clo34</strain>
    </source>
</reference>
<gene>
    <name evidence="2" type="ORF">SAMEA1402399_03745</name>
</gene>
<feature type="transmembrane region" description="Helical" evidence="1">
    <location>
        <begin position="31"/>
        <end position="50"/>
    </location>
</feature>
<proteinExistence type="predicted"/>
<sequence>MEEGCILRVALSLAICTIVYMLLFNNKLPNVFFYFSIFLLAISLLGMITSSNK</sequence>
<accession>A0AB74QI23</accession>
<dbReference type="EMBL" id="CAADAN010000019">
    <property type="protein sequence ID" value="VFD35886.1"/>
    <property type="molecule type" value="Genomic_DNA"/>
</dbReference>
<evidence type="ECO:0000313" key="2">
    <source>
        <dbReference type="EMBL" id="VFD35886.1"/>
    </source>
</evidence>
<protein>
    <recommendedName>
        <fullName evidence="4">Group-specific protein</fullName>
    </recommendedName>
</protein>
<evidence type="ECO:0000313" key="3">
    <source>
        <dbReference type="Proteomes" id="UP000411588"/>
    </source>
</evidence>
<evidence type="ECO:0000256" key="1">
    <source>
        <dbReference type="SAM" id="Phobius"/>
    </source>
</evidence>
<dbReference type="AlphaFoldDB" id="A0AB74QI23"/>
<name>A0AB74QI23_CLODI</name>
<dbReference type="Proteomes" id="UP000411588">
    <property type="component" value="Unassembled WGS sequence"/>
</dbReference>